<dbReference type="InterPro" id="IPR035919">
    <property type="entry name" value="EAL_sf"/>
</dbReference>
<dbReference type="GO" id="GO:0071111">
    <property type="term" value="F:cyclic-guanylate-specific phosphodiesterase activity"/>
    <property type="evidence" value="ECO:0007669"/>
    <property type="project" value="InterPro"/>
</dbReference>
<gene>
    <name evidence="7" type="ORF">DWY29_00020</name>
</gene>
<dbReference type="SUPFAM" id="SSF141868">
    <property type="entry name" value="EAL domain-like"/>
    <property type="match status" value="1"/>
</dbReference>
<dbReference type="Gene3D" id="3.30.450.20">
    <property type="entry name" value="PAS domain"/>
    <property type="match status" value="1"/>
</dbReference>
<dbReference type="GO" id="GO:0000160">
    <property type="term" value="P:phosphorelay signal transduction system"/>
    <property type="evidence" value="ECO:0007669"/>
    <property type="project" value="InterPro"/>
</dbReference>
<dbReference type="Gene3D" id="3.40.50.2300">
    <property type="match status" value="2"/>
</dbReference>
<dbReference type="SMART" id="SM00448">
    <property type="entry name" value="REC"/>
    <property type="match status" value="2"/>
</dbReference>
<reference evidence="7 8" key="1">
    <citation type="submission" date="2018-08" db="EMBL/GenBank/DDBJ databases">
        <title>A genome reference for cultivated species of the human gut microbiota.</title>
        <authorList>
            <person name="Zou Y."/>
            <person name="Xue W."/>
            <person name="Luo G."/>
        </authorList>
    </citation>
    <scope>NUCLEOTIDE SEQUENCE [LARGE SCALE GENOMIC DNA]</scope>
    <source>
        <strain evidence="7 8">AF24-4</strain>
    </source>
</reference>
<feature type="modified residue" description="4-aspartylphosphate" evidence="3">
    <location>
        <position position="71"/>
    </location>
</feature>
<dbReference type="CDD" id="cd01948">
    <property type="entry name" value="EAL"/>
    <property type="match status" value="1"/>
</dbReference>
<evidence type="ECO:0000256" key="3">
    <source>
        <dbReference type="PROSITE-ProRule" id="PRU00169"/>
    </source>
</evidence>
<dbReference type="InterPro" id="IPR050706">
    <property type="entry name" value="Cyclic-di-GMP_PDE-like"/>
</dbReference>
<dbReference type="Proteomes" id="UP000285820">
    <property type="component" value="Unassembled WGS sequence"/>
</dbReference>
<feature type="modified residue" description="4-aspartylphosphate" evidence="3">
    <location>
        <position position="785"/>
    </location>
</feature>
<dbReference type="SUPFAM" id="SSF55785">
    <property type="entry name" value="PYP-like sensor domain (PAS domain)"/>
    <property type="match status" value="1"/>
</dbReference>
<dbReference type="CDD" id="cd00130">
    <property type="entry name" value="PAS"/>
    <property type="match status" value="1"/>
</dbReference>
<dbReference type="NCBIfam" id="TIGR00229">
    <property type="entry name" value="sensory_box"/>
    <property type="match status" value="1"/>
</dbReference>
<evidence type="ECO:0000259" key="5">
    <source>
        <dbReference type="PROSITE" id="PS50883"/>
    </source>
</evidence>
<evidence type="ECO:0000313" key="7">
    <source>
        <dbReference type="EMBL" id="RGR71270.1"/>
    </source>
</evidence>
<sequence length="867" mass="101275">MAETTTNGEGLAQRFMTRKHTILIVDDARHNRTALREILNDNYIVLEAENGQNALAVLEEKYQAVTVIILDLIMPDMSGLELLEIFHKDVRYQNIPVIAMLRGINDEIECKCLEYGVWDFMGKPYDPTIVRFRVKNVIERSQMRVDDELKYRAEYDVLTGILNKSKFFYNTRNMLNIFGTEDFAFIRIDIEKFQLINSFFGMDEGDHLLKYMADYLQNVEKEYRYITYGRIEADIFAVCFSYDNEKEITDFVKKFTNQMEKYPLDFDITPFFGIYLVKNRDLSINEMYDKANLASKNCKGNYIQNYFFYTKEMSEDIIKEQRIINNMKNALKNEEFVLYLQPKYELQRNSIAGAEVLVRWITADGRMISPGEFIPVFERNGFILKLDQYVWEKTCQLLAGWRDEGRKIFPVSVNISRVSLYNPKIVDVICGLTEKYNIPPEWLQLELTESAYTGNPKAIKEMMEQLQKKGFSILMDDFGSGYSSLNVLKDIAVDVLKIDMKFLDGSGDDGRSENILASVVRMAKWLNMPVVAEGAERKEQVSFLHSIGCEYVQGFYFARPMPVKEYEKLLYEQPYFEDDATRGTSNDTNAIWTANMQMEMIFSNMMQAAAIYEYSDGNIEVVRVNDAYFDMFGYHDTDRVHKEIEGSIDHVDRERFMDTFAQVVENQSTAECEVKRFLESGREIWIKLRLKYINRVGERHIIFGCIDDITVQREMDNELAKYRLALMEEEVNEKIMLVVDDMEINRASLESIFETDYRILQAGDGEEALRILEEQNYKVDMILLDLMMPGMNGQTFMQERKNDPRILNIPVVIITADDTTEQQVLTMELGASDYIVKPFIPEIVTRRVQNVWDSTRRKKEVLQEHQK</sequence>
<feature type="domain" description="EAL" evidence="5">
    <location>
        <begin position="320"/>
        <end position="574"/>
    </location>
</feature>
<evidence type="ECO:0000259" key="4">
    <source>
        <dbReference type="PROSITE" id="PS50110"/>
    </source>
</evidence>
<dbReference type="InterPro" id="IPR029787">
    <property type="entry name" value="Nucleotide_cyclase"/>
</dbReference>
<dbReference type="SMART" id="SM00052">
    <property type="entry name" value="EAL"/>
    <property type="match status" value="1"/>
</dbReference>
<keyword evidence="3" id="KW-0597">Phosphoprotein</keyword>
<evidence type="ECO:0000256" key="1">
    <source>
        <dbReference type="ARBA" id="ARBA00018672"/>
    </source>
</evidence>
<dbReference type="EMBL" id="QRUN01000001">
    <property type="protein sequence ID" value="RGR71270.1"/>
    <property type="molecule type" value="Genomic_DNA"/>
</dbReference>
<dbReference type="Pfam" id="PF00563">
    <property type="entry name" value="EAL"/>
    <property type="match status" value="1"/>
</dbReference>
<comment type="caution">
    <text evidence="7">The sequence shown here is derived from an EMBL/GenBank/DDBJ whole genome shotgun (WGS) entry which is preliminary data.</text>
</comment>
<protein>
    <recommendedName>
        <fullName evidence="1">Stage 0 sporulation protein A homolog</fullName>
    </recommendedName>
</protein>
<dbReference type="SUPFAM" id="SSF55073">
    <property type="entry name" value="Nucleotide cyclase"/>
    <property type="match status" value="1"/>
</dbReference>
<dbReference type="PANTHER" id="PTHR33121">
    <property type="entry name" value="CYCLIC DI-GMP PHOSPHODIESTERASE PDEF"/>
    <property type="match status" value="1"/>
</dbReference>
<feature type="domain" description="Response regulatory" evidence="4">
    <location>
        <begin position="21"/>
        <end position="138"/>
    </location>
</feature>
<dbReference type="Pfam" id="PF00072">
    <property type="entry name" value="Response_reg"/>
    <property type="match status" value="2"/>
</dbReference>
<dbReference type="InterPro" id="IPR035965">
    <property type="entry name" value="PAS-like_dom_sf"/>
</dbReference>
<dbReference type="InterPro" id="IPR000014">
    <property type="entry name" value="PAS"/>
</dbReference>
<dbReference type="InterPro" id="IPR001789">
    <property type="entry name" value="Sig_transdc_resp-reg_receiver"/>
</dbReference>
<organism evidence="7 8">
    <name type="scientific">Roseburia inulinivorans</name>
    <dbReference type="NCBI Taxonomy" id="360807"/>
    <lineage>
        <taxon>Bacteria</taxon>
        <taxon>Bacillati</taxon>
        <taxon>Bacillota</taxon>
        <taxon>Clostridia</taxon>
        <taxon>Lachnospirales</taxon>
        <taxon>Lachnospiraceae</taxon>
        <taxon>Roseburia</taxon>
    </lineage>
</organism>
<feature type="domain" description="GGDEF" evidence="6">
    <location>
        <begin position="181"/>
        <end position="312"/>
    </location>
</feature>
<dbReference type="PANTHER" id="PTHR33121:SF70">
    <property type="entry name" value="SIGNALING PROTEIN YKOW"/>
    <property type="match status" value="1"/>
</dbReference>
<accession>A0A3R6B1R2</accession>
<dbReference type="AlphaFoldDB" id="A0A3R6B1R2"/>
<dbReference type="PROSITE" id="PS50887">
    <property type="entry name" value="GGDEF"/>
    <property type="match status" value="1"/>
</dbReference>
<evidence type="ECO:0000256" key="2">
    <source>
        <dbReference type="ARBA" id="ARBA00024867"/>
    </source>
</evidence>
<dbReference type="PROSITE" id="PS50883">
    <property type="entry name" value="EAL"/>
    <property type="match status" value="1"/>
</dbReference>
<dbReference type="InterPro" id="IPR000160">
    <property type="entry name" value="GGDEF_dom"/>
</dbReference>
<proteinExistence type="predicted"/>
<evidence type="ECO:0000313" key="8">
    <source>
        <dbReference type="Proteomes" id="UP000285820"/>
    </source>
</evidence>
<dbReference type="InterPro" id="IPR011006">
    <property type="entry name" value="CheY-like_superfamily"/>
</dbReference>
<dbReference type="SMART" id="SM00267">
    <property type="entry name" value="GGDEF"/>
    <property type="match status" value="1"/>
</dbReference>
<dbReference type="PROSITE" id="PS50110">
    <property type="entry name" value="RESPONSE_REGULATORY"/>
    <property type="match status" value="2"/>
</dbReference>
<dbReference type="Pfam" id="PF08447">
    <property type="entry name" value="PAS_3"/>
    <property type="match status" value="1"/>
</dbReference>
<dbReference type="InterPro" id="IPR001633">
    <property type="entry name" value="EAL_dom"/>
</dbReference>
<comment type="function">
    <text evidence="2">May play the central regulatory role in sporulation. It may be an element of the effector pathway responsible for the activation of sporulation genes in response to nutritional stress. Spo0A may act in concert with spo0H (a sigma factor) to control the expression of some genes that are critical to the sporulation process.</text>
</comment>
<dbReference type="InterPro" id="IPR043128">
    <property type="entry name" value="Rev_trsase/Diguanyl_cyclase"/>
</dbReference>
<dbReference type="Pfam" id="PF00990">
    <property type="entry name" value="GGDEF"/>
    <property type="match status" value="1"/>
</dbReference>
<dbReference type="SUPFAM" id="SSF52172">
    <property type="entry name" value="CheY-like"/>
    <property type="match status" value="2"/>
</dbReference>
<feature type="domain" description="Response regulatory" evidence="4">
    <location>
        <begin position="735"/>
        <end position="852"/>
    </location>
</feature>
<dbReference type="Gene3D" id="3.20.20.450">
    <property type="entry name" value="EAL domain"/>
    <property type="match status" value="1"/>
</dbReference>
<evidence type="ECO:0000259" key="6">
    <source>
        <dbReference type="PROSITE" id="PS50887"/>
    </source>
</evidence>
<dbReference type="Gene3D" id="3.30.70.270">
    <property type="match status" value="1"/>
</dbReference>
<dbReference type="InterPro" id="IPR013655">
    <property type="entry name" value="PAS_fold_3"/>
</dbReference>
<name>A0A3R6B1R2_9FIRM</name>